<gene>
    <name evidence="1" type="ORF">EVAR_42430_1</name>
</gene>
<organism evidence="1 2">
    <name type="scientific">Eumeta variegata</name>
    <name type="common">Bagworm moth</name>
    <name type="synonym">Eumeta japonica</name>
    <dbReference type="NCBI Taxonomy" id="151549"/>
    <lineage>
        <taxon>Eukaryota</taxon>
        <taxon>Metazoa</taxon>
        <taxon>Ecdysozoa</taxon>
        <taxon>Arthropoda</taxon>
        <taxon>Hexapoda</taxon>
        <taxon>Insecta</taxon>
        <taxon>Pterygota</taxon>
        <taxon>Neoptera</taxon>
        <taxon>Endopterygota</taxon>
        <taxon>Lepidoptera</taxon>
        <taxon>Glossata</taxon>
        <taxon>Ditrysia</taxon>
        <taxon>Tineoidea</taxon>
        <taxon>Psychidae</taxon>
        <taxon>Oiketicinae</taxon>
        <taxon>Eumeta</taxon>
    </lineage>
</organism>
<evidence type="ECO:0000313" key="2">
    <source>
        <dbReference type="Proteomes" id="UP000299102"/>
    </source>
</evidence>
<comment type="caution">
    <text evidence="1">The sequence shown here is derived from an EMBL/GenBank/DDBJ whole genome shotgun (WGS) entry which is preliminary data.</text>
</comment>
<reference evidence="1 2" key="1">
    <citation type="journal article" date="2019" name="Commun. Biol.">
        <title>The bagworm genome reveals a unique fibroin gene that provides high tensile strength.</title>
        <authorList>
            <person name="Kono N."/>
            <person name="Nakamura H."/>
            <person name="Ohtoshi R."/>
            <person name="Tomita M."/>
            <person name="Numata K."/>
            <person name="Arakawa K."/>
        </authorList>
    </citation>
    <scope>NUCLEOTIDE SEQUENCE [LARGE SCALE GENOMIC DNA]</scope>
</reference>
<protein>
    <submittedName>
        <fullName evidence="1">Uncharacterized protein</fullName>
    </submittedName>
</protein>
<sequence>MLSVADDVSTKETHKNELAHPVKYHILTESSIRYPIPTQETVKELMTLLELRVFLSGDVHLLSGGS</sequence>
<name>A0A4C1XB39_EUMVA</name>
<evidence type="ECO:0000313" key="1">
    <source>
        <dbReference type="EMBL" id="GBP59525.1"/>
    </source>
</evidence>
<proteinExistence type="predicted"/>
<keyword evidence="2" id="KW-1185">Reference proteome</keyword>
<dbReference type="Proteomes" id="UP000299102">
    <property type="component" value="Unassembled WGS sequence"/>
</dbReference>
<accession>A0A4C1XB39</accession>
<dbReference type="EMBL" id="BGZK01000763">
    <property type="protein sequence ID" value="GBP59525.1"/>
    <property type="molecule type" value="Genomic_DNA"/>
</dbReference>
<dbReference type="AlphaFoldDB" id="A0A4C1XB39"/>